<accession>A0ABP3A3Y0</accession>
<sequence length="51" mass="5929">MLACSKRRRPSRFVFQDPMGLDTNLAEVGRGHAQSRYQRIRAVVVNSFSYR</sequence>
<reference evidence="1 2" key="1">
    <citation type="submission" date="2014-01" db="EMBL/GenBank/DDBJ databases">
        <authorList>
            <person name="Dobos K."/>
            <person name="Lenaerts A."/>
            <person name="Ordway D."/>
            <person name="DeGroote M.A."/>
            <person name="Parker T."/>
            <person name="Sizemore C."/>
            <person name="Tallon L.J."/>
            <person name="Sadzewicz L.K."/>
            <person name="Sengamalay N."/>
            <person name="Fraser C.M."/>
            <person name="Hine E."/>
            <person name="Shefchek K.A."/>
            <person name="Das S.P."/>
            <person name="Tettelin H."/>
        </authorList>
    </citation>
    <scope>NUCLEOTIDE SEQUENCE [LARGE SCALE GENOMIC DNA]</scope>
    <source>
        <strain evidence="1 2">Harvey</strain>
    </source>
</reference>
<organism evidence="1 2">
    <name type="scientific">Mycobacterium ulcerans str. Harvey</name>
    <dbReference type="NCBI Taxonomy" id="1299332"/>
    <lineage>
        <taxon>Bacteria</taxon>
        <taxon>Bacillati</taxon>
        <taxon>Actinomycetota</taxon>
        <taxon>Actinomycetes</taxon>
        <taxon>Mycobacteriales</taxon>
        <taxon>Mycobacteriaceae</taxon>
        <taxon>Mycobacterium</taxon>
        <taxon>Mycobacterium ulcerans group</taxon>
    </lineage>
</organism>
<dbReference type="Proteomes" id="UP000020681">
    <property type="component" value="Unassembled WGS sequence"/>
</dbReference>
<dbReference type="EMBL" id="JAOL01000177">
    <property type="protein sequence ID" value="EUA86258.1"/>
    <property type="molecule type" value="Genomic_DNA"/>
</dbReference>
<gene>
    <name evidence="1" type="ORF">I551_7252</name>
</gene>
<name>A0ABP3A3Y0_MYCUL</name>
<proteinExistence type="predicted"/>
<evidence type="ECO:0000313" key="2">
    <source>
        <dbReference type="Proteomes" id="UP000020681"/>
    </source>
</evidence>
<keyword evidence="2" id="KW-1185">Reference proteome</keyword>
<evidence type="ECO:0000313" key="1">
    <source>
        <dbReference type="EMBL" id="EUA86258.1"/>
    </source>
</evidence>
<protein>
    <submittedName>
        <fullName evidence="1">Uncharacterized protein</fullName>
    </submittedName>
</protein>
<comment type="caution">
    <text evidence="1">The sequence shown here is derived from an EMBL/GenBank/DDBJ whole genome shotgun (WGS) entry which is preliminary data.</text>
</comment>